<dbReference type="InterPro" id="IPR020846">
    <property type="entry name" value="MFS_dom"/>
</dbReference>
<dbReference type="InterPro" id="IPR011701">
    <property type="entry name" value="MFS"/>
</dbReference>
<keyword evidence="4" id="KW-1185">Reference proteome</keyword>
<gene>
    <name evidence="5" type="primary">LOC116291580</name>
</gene>
<feature type="transmembrane region" description="Helical" evidence="2">
    <location>
        <begin position="221"/>
        <end position="240"/>
    </location>
</feature>
<keyword evidence="2" id="KW-1133">Transmembrane helix</keyword>
<dbReference type="AlphaFoldDB" id="A0A6P8HI57"/>
<dbReference type="CDD" id="cd17352">
    <property type="entry name" value="MFS_MCT_SLC16"/>
    <property type="match status" value="1"/>
</dbReference>
<feature type="transmembrane region" description="Helical" evidence="2">
    <location>
        <begin position="168"/>
        <end position="186"/>
    </location>
</feature>
<evidence type="ECO:0000313" key="5">
    <source>
        <dbReference type="RefSeq" id="XP_031554613.1"/>
    </source>
</evidence>
<dbReference type="SUPFAM" id="SSF103473">
    <property type="entry name" value="MFS general substrate transporter"/>
    <property type="match status" value="1"/>
</dbReference>
<feature type="transmembrane region" description="Helical" evidence="2">
    <location>
        <begin position="252"/>
        <end position="276"/>
    </location>
</feature>
<evidence type="ECO:0000313" key="4">
    <source>
        <dbReference type="Proteomes" id="UP000515163"/>
    </source>
</evidence>
<dbReference type="RefSeq" id="XP_031554613.1">
    <property type="nucleotide sequence ID" value="XM_031698753.1"/>
</dbReference>
<dbReference type="Pfam" id="PF07690">
    <property type="entry name" value="MFS_1"/>
    <property type="match status" value="1"/>
</dbReference>
<protein>
    <submittedName>
        <fullName evidence="5">Monocarboxylate transporter 14-like</fullName>
    </submittedName>
</protein>
<dbReference type="InParanoid" id="A0A6P8HI57"/>
<dbReference type="InterPro" id="IPR050327">
    <property type="entry name" value="Proton-linked_MCT"/>
</dbReference>
<dbReference type="PROSITE" id="PS50850">
    <property type="entry name" value="MFS"/>
    <property type="match status" value="1"/>
</dbReference>
<dbReference type="InterPro" id="IPR036259">
    <property type="entry name" value="MFS_trans_sf"/>
</dbReference>
<dbReference type="GO" id="GO:0022857">
    <property type="term" value="F:transmembrane transporter activity"/>
    <property type="evidence" value="ECO:0007669"/>
    <property type="project" value="InterPro"/>
</dbReference>
<reference evidence="5" key="1">
    <citation type="submission" date="2025-08" db="UniProtKB">
        <authorList>
            <consortium name="RefSeq"/>
        </authorList>
    </citation>
    <scope>IDENTIFICATION</scope>
</reference>
<dbReference type="KEGG" id="aten:116291580"/>
<name>A0A6P8HI57_ACTTE</name>
<sequence length="417" mass="45430">MNNSKDTGWSWLICVGSFICNLVIGAQMNCSGVFMSAFVDNYKVSRGEAAWVAVLASSAVYFFAPLSTSLCNRIGSRMTVAMGTIICMVAMVSSSFHSSFKALYFTFGILWGLGASLSYYPNFVMLSKYFEKKISLANGISTSGSSIGTIALSPLIQYAFKQFGLSNGFRILACFHILLIIPVCLYRPPEADKTAKISRTSKTSRTSCIDKDVLKNSKYRIWVVAVIFFQPNQAAPFAHVVRLGQDIGASKITASLLISIMAGASLVGRLAIGRVADLKCLRQKRKNIMQIAFLCIAVSTALAPFSPSFIWLALYAAVFGLNEGIYMNLFMVITKDIVGADHLAFAFGILCSILSVPKTVGPLFAGFMFDSYQSYVLPFMVIGDLTALAAILLFRIRSQTSMELSVDDEPETENIVG</sequence>
<accession>A0A6P8HI57</accession>
<evidence type="ECO:0000256" key="1">
    <source>
        <dbReference type="ARBA" id="ARBA00004141"/>
    </source>
</evidence>
<feature type="transmembrane region" description="Helical" evidence="2">
    <location>
        <begin position="78"/>
        <end position="96"/>
    </location>
</feature>
<dbReference type="PANTHER" id="PTHR11360:SF251">
    <property type="entry name" value="MAJOR FACILITATOR SUPERFAMILY (MFS) PROFILE DOMAIN-CONTAINING PROTEIN"/>
    <property type="match status" value="1"/>
</dbReference>
<feature type="domain" description="Major facilitator superfamily (MFS) profile" evidence="3">
    <location>
        <begin position="9"/>
        <end position="401"/>
    </location>
</feature>
<evidence type="ECO:0000259" key="3">
    <source>
        <dbReference type="PROSITE" id="PS50850"/>
    </source>
</evidence>
<comment type="subcellular location">
    <subcellularLocation>
        <location evidence="1">Membrane</location>
        <topology evidence="1">Multi-pass membrane protein</topology>
    </subcellularLocation>
</comment>
<proteinExistence type="predicted"/>
<keyword evidence="2" id="KW-0812">Transmembrane</keyword>
<feature type="transmembrane region" description="Helical" evidence="2">
    <location>
        <begin position="345"/>
        <end position="369"/>
    </location>
</feature>
<dbReference type="PANTHER" id="PTHR11360">
    <property type="entry name" value="MONOCARBOXYLATE TRANSPORTER"/>
    <property type="match status" value="1"/>
</dbReference>
<feature type="transmembrane region" description="Helical" evidence="2">
    <location>
        <begin position="102"/>
        <end position="124"/>
    </location>
</feature>
<keyword evidence="2" id="KW-0472">Membrane</keyword>
<dbReference type="GeneID" id="116291580"/>
<feature type="transmembrane region" description="Helical" evidence="2">
    <location>
        <begin position="49"/>
        <end position="66"/>
    </location>
</feature>
<dbReference type="Proteomes" id="UP000515163">
    <property type="component" value="Unplaced"/>
</dbReference>
<feature type="transmembrane region" description="Helical" evidence="2">
    <location>
        <begin position="288"/>
        <end position="306"/>
    </location>
</feature>
<evidence type="ECO:0000256" key="2">
    <source>
        <dbReference type="SAM" id="Phobius"/>
    </source>
</evidence>
<organism evidence="4 5">
    <name type="scientific">Actinia tenebrosa</name>
    <name type="common">Australian red waratah sea anemone</name>
    <dbReference type="NCBI Taxonomy" id="6105"/>
    <lineage>
        <taxon>Eukaryota</taxon>
        <taxon>Metazoa</taxon>
        <taxon>Cnidaria</taxon>
        <taxon>Anthozoa</taxon>
        <taxon>Hexacorallia</taxon>
        <taxon>Actiniaria</taxon>
        <taxon>Actiniidae</taxon>
        <taxon>Actinia</taxon>
    </lineage>
</organism>
<feature type="transmembrane region" description="Helical" evidence="2">
    <location>
        <begin position="12"/>
        <end position="37"/>
    </location>
</feature>
<dbReference type="Gene3D" id="1.20.1250.20">
    <property type="entry name" value="MFS general substrate transporter like domains"/>
    <property type="match status" value="2"/>
</dbReference>
<feature type="transmembrane region" description="Helical" evidence="2">
    <location>
        <begin position="375"/>
        <end position="394"/>
    </location>
</feature>
<feature type="transmembrane region" description="Helical" evidence="2">
    <location>
        <begin position="312"/>
        <end position="333"/>
    </location>
</feature>
<feature type="transmembrane region" description="Helical" evidence="2">
    <location>
        <begin position="136"/>
        <end position="156"/>
    </location>
</feature>
<dbReference type="OrthoDB" id="5954889at2759"/>
<dbReference type="GO" id="GO:0016020">
    <property type="term" value="C:membrane"/>
    <property type="evidence" value="ECO:0007669"/>
    <property type="project" value="UniProtKB-SubCell"/>
</dbReference>